<proteinExistence type="predicted"/>
<protein>
    <recommendedName>
        <fullName evidence="1">N-acetyltransferase domain-containing protein</fullName>
    </recommendedName>
</protein>
<comment type="caution">
    <text evidence="2">The sequence shown here is derived from an EMBL/GenBank/DDBJ whole genome shotgun (WGS) entry which is preliminary data.</text>
</comment>
<evidence type="ECO:0000313" key="2">
    <source>
        <dbReference type="EMBL" id="MPM78189.1"/>
    </source>
</evidence>
<name>A0A645CMR9_9ZZZZ</name>
<dbReference type="InterPro" id="IPR000182">
    <property type="entry name" value="GNAT_dom"/>
</dbReference>
<dbReference type="EMBL" id="VSSQ01028461">
    <property type="protein sequence ID" value="MPM78189.1"/>
    <property type="molecule type" value="Genomic_DNA"/>
</dbReference>
<dbReference type="AlphaFoldDB" id="A0A645CMR9"/>
<gene>
    <name evidence="2" type="ORF">SDC9_125200</name>
</gene>
<feature type="domain" description="N-acetyltransferase" evidence="1">
    <location>
        <begin position="165"/>
        <end position="297"/>
    </location>
</feature>
<dbReference type="SUPFAM" id="SSF55729">
    <property type="entry name" value="Acyl-CoA N-acyltransferases (Nat)"/>
    <property type="match status" value="1"/>
</dbReference>
<dbReference type="GO" id="GO:0016747">
    <property type="term" value="F:acyltransferase activity, transferring groups other than amino-acyl groups"/>
    <property type="evidence" value="ECO:0007669"/>
    <property type="project" value="InterPro"/>
</dbReference>
<accession>A0A645CMR9</accession>
<dbReference type="Gene3D" id="3.40.630.30">
    <property type="match status" value="1"/>
</dbReference>
<sequence>MILRNIEENEIDSVIKATTPEKSTLKDILESWINEGITKLEWCFVVEEDDNILGRLIYGVFDNSLKILDIWMQNFNDETKEKLLSDSLKIMKLQGFNNVECHLYSDKNNFQQYVRALTSLNFKITQEKKSFIWEEEIINSLSGDVYFSTLGQVGSRKFINAIEKVTEGTLDEDDLAWVKEFGSKEAAIKYFNLLKDIDYNEDWWKLAYNEEHELLGLIVSQRLTESIGGINYIGVIPEKRGQGYINYLVIEGVKTLKDNNIKKVIADIDVKNYPLDAVLQKQGFKLDCTMLVLKLDL</sequence>
<reference evidence="2" key="1">
    <citation type="submission" date="2019-08" db="EMBL/GenBank/DDBJ databases">
        <authorList>
            <person name="Kucharzyk K."/>
            <person name="Murdoch R.W."/>
            <person name="Higgins S."/>
            <person name="Loffler F."/>
        </authorList>
    </citation>
    <scope>NUCLEOTIDE SEQUENCE</scope>
</reference>
<dbReference type="Pfam" id="PF00583">
    <property type="entry name" value="Acetyltransf_1"/>
    <property type="match status" value="1"/>
</dbReference>
<evidence type="ECO:0000259" key="1">
    <source>
        <dbReference type="PROSITE" id="PS51186"/>
    </source>
</evidence>
<organism evidence="2">
    <name type="scientific">bioreactor metagenome</name>
    <dbReference type="NCBI Taxonomy" id="1076179"/>
    <lineage>
        <taxon>unclassified sequences</taxon>
        <taxon>metagenomes</taxon>
        <taxon>ecological metagenomes</taxon>
    </lineage>
</organism>
<dbReference type="InterPro" id="IPR016181">
    <property type="entry name" value="Acyl_CoA_acyltransferase"/>
</dbReference>
<dbReference type="PROSITE" id="PS51186">
    <property type="entry name" value="GNAT"/>
    <property type="match status" value="1"/>
</dbReference>